<dbReference type="EMBL" id="BAABIM010000002">
    <property type="protein sequence ID" value="GAA4682709.1"/>
    <property type="molecule type" value="Genomic_DNA"/>
</dbReference>
<name>A0ABP8W6W3_9ACTN</name>
<keyword evidence="3" id="KW-1185">Reference proteome</keyword>
<evidence type="ECO:0000313" key="2">
    <source>
        <dbReference type="EMBL" id="GAA4682709.1"/>
    </source>
</evidence>
<protein>
    <submittedName>
        <fullName evidence="2">Uncharacterized protein</fullName>
    </submittedName>
</protein>
<organism evidence="2 3">
    <name type="scientific">Nocardioides nanhaiensis</name>
    <dbReference type="NCBI Taxonomy" id="1476871"/>
    <lineage>
        <taxon>Bacteria</taxon>
        <taxon>Bacillati</taxon>
        <taxon>Actinomycetota</taxon>
        <taxon>Actinomycetes</taxon>
        <taxon>Propionibacteriales</taxon>
        <taxon>Nocardioidaceae</taxon>
        <taxon>Nocardioides</taxon>
    </lineage>
</organism>
<feature type="compositionally biased region" description="Polar residues" evidence="1">
    <location>
        <begin position="76"/>
        <end position="85"/>
    </location>
</feature>
<comment type="caution">
    <text evidence="2">The sequence shown here is derived from an EMBL/GenBank/DDBJ whole genome shotgun (WGS) entry which is preliminary data.</text>
</comment>
<evidence type="ECO:0000256" key="1">
    <source>
        <dbReference type="SAM" id="MobiDB-lite"/>
    </source>
</evidence>
<accession>A0ABP8W6W3</accession>
<feature type="compositionally biased region" description="Low complexity" evidence="1">
    <location>
        <begin position="45"/>
        <end position="58"/>
    </location>
</feature>
<evidence type="ECO:0000313" key="3">
    <source>
        <dbReference type="Proteomes" id="UP001500621"/>
    </source>
</evidence>
<gene>
    <name evidence="2" type="ORF">GCM10023226_19800</name>
</gene>
<feature type="region of interest" description="Disordered" evidence="1">
    <location>
        <begin position="1"/>
        <end position="85"/>
    </location>
</feature>
<dbReference type="Proteomes" id="UP001500621">
    <property type="component" value="Unassembled WGS sequence"/>
</dbReference>
<sequence>MSGERRDDETAPGSDGDMGVSSERVGPTGPGQEGTSGTRDVGPGEQAEQAPPEQTPAAVTGDPEVHPDPPIPPRSGYSSSDPRSD</sequence>
<reference evidence="3" key="1">
    <citation type="journal article" date="2019" name="Int. J. Syst. Evol. Microbiol.">
        <title>The Global Catalogue of Microorganisms (GCM) 10K type strain sequencing project: providing services to taxonomists for standard genome sequencing and annotation.</title>
        <authorList>
            <consortium name="The Broad Institute Genomics Platform"/>
            <consortium name="The Broad Institute Genome Sequencing Center for Infectious Disease"/>
            <person name="Wu L."/>
            <person name="Ma J."/>
        </authorList>
    </citation>
    <scope>NUCLEOTIDE SEQUENCE [LARGE SCALE GENOMIC DNA]</scope>
    <source>
        <strain evidence="3">JCM 18127</strain>
    </source>
</reference>
<proteinExistence type="predicted"/>
<dbReference type="RefSeq" id="WP_345265264.1">
    <property type="nucleotide sequence ID" value="NZ_BAABIM010000002.1"/>
</dbReference>